<feature type="transmembrane region" description="Helical" evidence="1">
    <location>
        <begin position="126"/>
        <end position="159"/>
    </location>
</feature>
<feature type="transmembrane region" description="Helical" evidence="1">
    <location>
        <begin position="6"/>
        <end position="39"/>
    </location>
</feature>
<evidence type="ECO:0000313" key="2">
    <source>
        <dbReference type="EMBL" id="SDF14130.1"/>
    </source>
</evidence>
<name>A0A1G7IN03_9BACL</name>
<reference evidence="2 3" key="1">
    <citation type="submission" date="2016-10" db="EMBL/GenBank/DDBJ databases">
        <authorList>
            <person name="de Groot N.N."/>
        </authorList>
    </citation>
    <scope>NUCLEOTIDE SEQUENCE [LARGE SCALE GENOMIC DNA]</scope>
    <source>
        <strain evidence="2 3">DSM 28129</strain>
    </source>
</reference>
<dbReference type="RefSeq" id="WP_091228025.1">
    <property type="nucleotide sequence ID" value="NZ_FNBG01000006.1"/>
</dbReference>
<keyword evidence="1" id="KW-1133">Transmembrane helix</keyword>
<dbReference type="PANTHER" id="PTHR39165">
    <property type="entry name" value="IG HYPOTHETICAL 17883"/>
    <property type="match status" value="1"/>
</dbReference>
<dbReference type="AlphaFoldDB" id="A0A1G7IN03"/>
<dbReference type="Pfam" id="PF04306">
    <property type="entry name" value="DUF456"/>
    <property type="match status" value="1"/>
</dbReference>
<keyword evidence="1" id="KW-0472">Membrane</keyword>
<sequence>MVDVLGWIIVIALFVVGMAGAIYPVLPGVLAIYFAFFVYGWFFTFEEFGPFFWIIQTLIVVVLMVADYLVGAWGVKKFGGSKLSVWLSTIGIIVGPFVIPAFGLVIGPLAGALIGELIRGESFSKAIKVAFGSVVGLFSSIVVKIILQVAMIIVFIIWII</sequence>
<dbReference type="OrthoDB" id="9808460at2"/>
<proteinExistence type="predicted"/>
<keyword evidence="1" id="KW-0812">Transmembrane</keyword>
<feature type="transmembrane region" description="Helical" evidence="1">
    <location>
        <begin position="85"/>
        <end position="114"/>
    </location>
</feature>
<protein>
    <recommendedName>
        <fullName evidence="4">DUF456 domain-containing protein</fullName>
    </recommendedName>
</protein>
<dbReference type="InterPro" id="IPR007403">
    <property type="entry name" value="DUF456"/>
</dbReference>
<keyword evidence="3" id="KW-1185">Reference proteome</keyword>
<feature type="transmembrane region" description="Helical" evidence="1">
    <location>
        <begin position="51"/>
        <end position="73"/>
    </location>
</feature>
<dbReference type="STRING" id="670482.SAMN04488542_10671"/>
<accession>A0A1G7IN03</accession>
<evidence type="ECO:0008006" key="4">
    <source>
        <dbReference type="Google" id="ProtNLM"/>
    </source>
</evidence>
<gene>
    <name evidence="2" type="ORF">SAMN04488542_10671</name>
</gene>
<dbReference type="PANTHER" id="PTHR39165:SF1">
    <property type="entry name" value="DUF456 DOMAIN-CONTAINING PROTEIN"/>
    <property type="match status" value="1"/>
</dbReference>
<organism evidence="2 3">
    <name type="scientific">Fontibacillus panacisegetis</name>
    <dbReference type="NCBI Taxonomy" id="670482"/>
    <lineage>
        <taxon>Bacteria</taxon>
        <taxon>Bacillati</taxon>
        <taxon>Bacillota</taxon>
        <taxon>Bacilli</taxon>
        <taxon>Bacillales</taxon>
        <taxon>Paenibacillaceae</taxon>
        <taxon>Fontibacillus</taxon>
    </lineage>
</organism>
<evidence type="ECO:0000313" key="3">
    <source>
        <dbReference type="Proteomes" id="UP000198972"/>
    </source>
</evidence>
<dbReference type="EMBL" id="FNBG01000006">
    <property type="protein sequence ID" value="SDF14130.1"/>
    <property type="molecule type" value="Genomic_DNA"/>
</dbReference>
<evidence type="ECO:0000256" key="1">
    <source>
        <dbReference type="SAM" id="Phobius"/>
    </source>
</evidence>
<dbReference type="Proteomes" id="UP000198972">
    <property type="component" value="Unassembled WGS sequence"/>
</dbReference>